<dbReference type="Gene3D" id="3.40.50.2000">
    <property type="entry name" value="Glycogen Phosphorylase B"/>
    <property type="match status" value="2"/>
</dbReference>
<accession>A0ABX0GX79</accession>
<keyword evidence="2" id="KW-1185">Reference proteome</keyword>
<feature type="non-terminal residue" evidence="1">
    <location>
        <position position="1"/>
    </location>
</feature>
<evidence type="ECO:0000313" key="1">
    <source>
        <dbReference type="EMBL" id="NHC14379.1"/>
    </source>
</evidence>
<evidence type="ECO:0000313" key="2">
    <source>
        <dbReference type="Proteomes" id="UP000800981"/>
    </source>
</evidence>
<sequence length="69" mass="7672">VATRRGGTPEAGGDAAVFVEESADDIERALTELVSDRRRVEELKSRGRASVLKRDWSQQYARLREVVGV</sequence>
<gene>
    <name evidence="1" type="ORF">G9H71_11375</name>
</gene>
<dbReference type="SUPFAM" id="SSF53756">
    <property type="entry name" value="UDP-Glycosyltransferase/glycogen phosphorylase"/>
    <property type="match status" value="1"/>
</dbReference>
<reference evidence="1 2" key="1">
    <citation type="submission" date="2020-03" db="EMBL/GenBank/DDBJ databases">
        <title>Two novel Motilibacter sp.</title>
        <authorList>
            <person name="Liu S."/>
        </authorList>
    </citation>
    <scope>NUCLEOTIDE SEQUENCE [LARGE SCALE GENOMIC DNA]</scope>
    <source>
        <strain evidence="1 2">E257</strain>
    </source>
</reference>
<comment type="caution">
    <text evidence="1">The sequence shown here is derived from an EMBL/GenBank/DDBJ whole genome shotgun (WGS) entry which is preliminary data.</text>
</comment>
<protein>
    <submittedName>
        <fullName evidence="1">Glycosyltransferase family 4 protein</fullName>
    </submittedName>
</protein>
<dbReference type="EMBL" id="JAANNP010000006">
    <property type="protein sequence ID" value="NHC14379.1"/>
    <property type="molecule type" value="Genomic_DNA"/>
</dbReference>
<dbReference type="Proteomes" id="UP000800981">
    <property type="component" value="Unassembled WGS sequence"/>
</dbReference>
<name>A0ABX0GX79_9ACTN</name>
<proteinExistence type="predicted"/>
<organism evidence="1 2">
    <name type="scientific">Motilibacter deserti</name>
    <dbReference type="NCBI Taxonomy" id="2714956"/>
    <lineage>
        <taxon>Bacteria</taxon>
        <taxon>Bacillati</taxon>
        <taxon>Actinomycetota</taxon>
        <taxon>Actinomycetes</taxon>
        <taxon>Motilibacterales</taxon>
        <taxon>Motilibacteraceae</taxon>
        <taxon>Motilibacter</taxon>
    </lineage>
</organism>